<dbReference type="GO" id="GO:0022857">
    <property type="term" value="F:transmembrane transporter activity"/>
    <property type="evidence" value="ECO:0007669"/>
    <property type="project" value="TreeGrafter"/>
</dbReference>
<dbReference type="RefSeq" id="WP_145299476.1">
    <property type="nucleotide sequence ID" value="NZ_CP036299.1"/>
</dbReference>
<reference evidence="6 7" key="1">
    <citation type="submission" date="2019-02" db="EMBL/GenBank/DDBJ databases">
        <title>Deep-cultivation of Planctomycetes and their phenomic and genomic characterization uncovers novel biology.</title>
        <authorList>
            <person name="Wiegand S."/>
            <person name="Jogler M."/>
            <person name="Boedeker C."/>
            <person name="Pinto D."/>
            <person name="Vollmers J."/>
            <person name="Rivas-Marin E."/>
            <person name="Kohn T."/>
            <person name="Peeters S.H."/>
            <person name="Heuer A."/>
            <person name="Rast P."/>
            <person name="Oberbeckmann S."/>
            <person name="Bunk B."/>
            <person name="Jeske O."/>
            <person name="Meyerdierks A."/>
            <person name="Storesund J.E."/>
            <person name="Kallscheuer N."/>
            <person name="Luecker S."/>
            <person name="Lage O.M."/>
            <person name="Pohl T."/>
            <person name="Merkel B.J."/>
            <person name="Hornburger P."/>
            <person name="Mueller R.-W."/>
            <person name="Bruemmer F."/>
            <person name="Labrenz M."/>
            <person name="Spormann A.M."/>
            <person name="Op den Camp H."/>
            <person name="Overmann J."/>
            <person name="Amann R."/>
            <person name="Jetten M.S.M."/>
            <person name="Mascher T."/>
            <person name="Medema M.H."/>
            <person name="Devos D.P."/>
            <person name="Kaster A.-K."/>
            <person name="Ovreas L."/>
            <person name="Rohde M."/>
            <person name="Galperin M.Y."/>
            <person name="Jogler C."/>
        </authorList>
    </citation>
    <scope>NUCLEOTIDE SEQUENCE [LARGE SCALE GENOMIC DNA]</scope>
    <source>
        <strain evidence="6 7">Spb1</strain>
    </source>
</reference>
<protein>
    <submittedName>
        <fullName evidence="6">Macrolide export ATP-binding/permease protein MacB</fullName>
        <ecNumber evidence="6">3.6.3.-</ecNumber>
    </submittedName>
</protein>
<dbReference type="Pfam" id="PF00005">
    <property type="entry name" value="ABC_tran"/>
    <property type="match status" value="1"/>
</dbReference>
<keyword evidence="1" id="KW-0813">Transport</keyword>
<dbReference type="InterPro" id="IPR003439">
    <property type="entry name" value="ABC_transporter-like_ATP-bd"/>
</dbReference>
<proteinExistence type="inferred from homology"/>
<keyword evidence="2" id="KW-0547">Nucleotide-binding</keyword>
<evidence type="ECO:0000256" key="2">
    <source>
        <dbReference type="ARBA" id="ARBA00022741"/>
    </source>
</evidence>
<dbReference type="InterPro" id="IPR015854">
    <property type="entry name" value="ABC_transpr_LolD-like"/>
</dbReference>
<dbReference type="KEGG" id="peh:Spb1_22400"/>
<gene>
    <name evidence="6" type="primary">macB_3</name>
    <name evidence="6" type="ORF">Spb1_22400</name>
</gene>
<keyword evidence="7" id="KW-1185">Reference proteome</keyword>
<feature type="domain" description="ABC transporter" evidence="5">
    <location>
        <begin position="14"/>
        <end position="238"/>
    </location>
</feature>
<dbReference type="GO" id="GO:0005524">
    <property type="term" value="F:ATP binding"/>
    <property type="evidence" value="ECO:0007669"/>
    <property type="project" value="UniProtKB-KW"/>
</dbReference>
<dbReference type="GO" id="GO:0098796">
    <property type="term" value="C:membrane protein complex"/>
    <property type="evidence" value="ECO:0007669"/>
    <property type="project" value="UniProtKB-ARBA"/>
</dbReference>
<comment type="similarity">
    <text evidence="4">Belongs to the ABC transporter superfamily. Macrolide exporter (TC 3.A.1.122) family.</text>
</comment>
<name>A0A518GPB8_9PLAN</name>
<evidence type="ECO:0000313" key="7">
    <source>
        <dbReference type="Proteomes" id="UP000315349"/>
    </source>
</evidence>
<evidence type="ECO:0000256" key="1">
    <source>
        <dbReference type="ARBA" id="ARBA00022448"/>
    </source>
</evidence>
<evidence type="ECO:0000313" key="6">
    <source>
        <dbReference type="EMBL" id="QDV30311.1"/>
    </source>
</evidence>
<dbReference type="PROSITE" id="PS50893">
    <property type="entry name" value="ABC_TRANSPORTER_2"/>
    <property type="match status" value="1"/>
</dbReference>
<dbReference type="GO" id="GO:0016887">
    <property type="term" value="F:ATP hydrolysis activity"/>
    <property type="evidence" value="ECO:0007669"/>
    <property type="project" value="InterPro"/>
</dbReference>
<dbReference type="CDD" id="cd03255">
    <property type="entry name" value="ABC_MJ0796_LolCDE_FtsE"/>
    <property type="match status" value="1"/>
</dbReference>
<accession>A0A518GPB8</accession>
<dbReference type="SUPFAM" id="SSF52540">
    <property type="entry name" value="P-loop containing nucleoside triphosphate hydrolases"/>
    <property type="match status" value="1"/>
</dbReference>
<keyword evidence="3 6" id="KW-0067">ATP-binding</keyword>
<dbReference type="InterPro" id="IPR017911">
    <property type="entry name" value="MacB-like_ATP-bd"/>
</dbReference>
<dbReference type="AlphaFoldDB" id="A0A518GPB8"/>
<evidence type="ECO:0000256" key="4">
    <source>
        <dbReference type="ARBA" id="ARBA00038388"/>
    </source>
</evidence>
<keyword evidence="6" id="KW-0378">Hydrolase</keyword>
<dbReference type="InterPro" id="IPR027417">
    <property type="entry name" value="P-loop_NTPase"/>
</dbReference>
<dbReference type="SMART" id="SM00382">
    <property type="entry name" value="AAA"/>
    <property type="match status" value="1"/>
</dbReference>
<dbReference type="InterPro" id="IPR017871">
    <property type="entry name" value="ABC_transporter-like_CS"/>
</dbReference>
<dbReference type="GO" id="GO:0005886">
    <property type="term" value="C:plasma membrane"/>
    <property type="evidence" value="ECO:0007669"/>
    <property type="project" value="TreeGrafter"/>
</dbReference>
<sequence>MNASQDSPFAIEAVLLTKVYGSGNTEVVAMKDASMQVRRGEVVALLGPSGSGKSTFLTAVGLINPPTSGRVIIRGQLVLDGPDAKANLLVFRRQHIGFIFQKSNLIPFLSAEENVRIAMELNGESRSAAAKRSMELLDYLGVADRAKNLPSMLSGGQQQRVAVARALANRPSVILADEPTAALDSHRGRQVMELFAQVAHDQQAGVIVVTHDQRSLDVFDTQYEMEDGRLFSPKAAHA</sequence>
<dbReference type="Gene3D" id="3.40.50.300">
    <property type="entry name" value="P-loop containing nucleotide triphosphate hydrolases"/>
    <property type="match status" value="1"/>
</dbReference>
<dbReference type="PROSITE" id="PS00211">
    <property type="entry name" value="ABC_TRANSPORTER_1"/>
    <property type="match status" value="1"/>
</dbReference>
<dbReference type="PANTHER" id="PTHR24220">
    <property type="entry name" value="IMPORT ATP-BINDING PROTEIN"/>
    <property type="match status" value="1"/>
</dbReference>
<evidence type="ECO:0000259" key="5">
    <source>
        <dbReference type="PROSITE" id="PS50893"/>
    </source>
</evidence>
<dbReference type="FunFam" id="3.40.50.300:FF:000032">
    <property type="entry name" value="Export ABC transporter ATP-binding protein"/>
    <property type="match status" value="1"/>
</dbReference>
<dbReference type="OrthoDB" id="273392at2"/>
<evidence type="ECO:0000256" key="3">
    <source>
        <dbReference type="ARBA" id="ARBA00022840"/>
    </source>
</evidence>
<dbReference type="Proteomes" id="UP000315349">
    <property type="component" value="Chromosome"/>
</dbReference>
<dbReference type="InterPro" id="IPR003593">
    <property type="entry name" value="AAA+_ATPase"/>
</dbReference>
<organism evidence="6 7">
    <name type="scientific">Planctopirus ephydatiae</name>
    <dbReference type="NCBI Taxonomy" id="2528019"/>
    <lineage>
        <taxon>Bacteria</taxon>
        <taxon>Pseudomonadati</taxon>
        <taxon>Planctomycetota</taxon>
        <taxon>Planctomycetia</taxon>
        <taxon>Planctomycetales</taxon>
        <taxon>Planctomycetaceae</taxon>
        <taxon>Planctopirus</taxon>
    </lineage>
</organism>
<dbReference type="EC" id="3.6.3.-" evidence="6"/>
<dbReference type="EMBL" id="CP036299">
    <property type="protein sequence ID" value="QDV30311.1"/>
    <property type="molecule type" value="Genomic_DNA"/>
</dbReference>
<dbReference type="PANTHER" id="PTHR24220:SF86">
    <property type="entry name" value="ABC TRANSPORTER ABCH.1"/>
    <property type="match status" value="1"/>
</dbReference>